<dbReference type="Proteomes" id="UP001162501">
    <property type="component" value="Chromosome 12"/>
</dbReference>
<reference evidence="1" key="1">
    <citation type="submission" date="2023-05" db="EMBL/GenBank/DDBJ databases">
        <authorList>
            <consortium name="ELIXIR-Norway"/>
        </authorList>
    </citation>
    <scope>NUCLEOTIDE SEQUENCE</scope>
</reference>
<organism evidence="1 2">
    <name type="scientific">Rangifer tarandus platyrhynchus</name>
    <name type="common">Svalbard reindeer</name>
    <dbReference type="NCBI Taxonomy" id="3082113"/>
    <lineage>
        <taxon>Eukaryota</taxon>
        <taxon>Metazoa</taxon>
        <taxon>Chordata</taxon>
        <taxon>Craniata</taxon>
        <taxon>Vertebrata</taxon>
        <taxon>Euteleostomi</taxon>
        <taxon>Mammalia</taxon>
        <taxon>Eutheria</taxon>
        <taxon>Laurasiatheria</taxon>
        <taxon>Artiodactyla</taxon>
        <taxon>Ruminantia</taxon>
        <taxon>Pecora</taxon>
        <taxon>Cervidae</taxon>
        <taxon>Odocoileinae</taxon>
        <taxon>Rangifer</taxon>
    </lineage>
</organism>
<gene>
    <name evidence="1" type="ORF">MRATA1EN22A_LOCUS4505</name>
</gene>
<accession>A0AC59YCH2</accession>
<reference evidence="1" key="2">
    <citation type="submission" date="2025-03" db="EMBL/GenBank/DDBJ databases">
        <authorList>
            <consortium name="ELIXIR-Norway"/>
            <consortium name="Elixir Norway"/>
        </authorList>
    </citation>
    <scope>NUCLEOTIDE SEQUENCE</scope>
</reference>
<evidence type="ECO:0000313" key="1">
    <source>
        <dbReference type="EMBL" id="CAM9577884.1"/>
    </source>
</evidence>
<proteinExistence type="predicted"/>
<sequence>MGDQAWDDEKEATPSFTVLPHFRPTLELGRESFAVLLMLLCPEVLVPPSPAAPGVR</sequence>
<name>A0AC59YCH2_RANTA</name>
<dbReference type="EMBL" id="OX596096">
    <property type="protein sequence ID" value="CAM9577884.1"/>
    <property type="molecule type" value="Genomic_DNA"/>
</dbReference>
<feature type="non-terminal residue" evidence="1">
    <location>
        <position position="56"/>
    </location>
</feature>
<protein>
    <submittedName>
        <fullName evidence="1">Uncharacterized protein</fullName>
    </submittedName>
</protein>
<evidence type="ECO:0000313" key="2">
    <source>
        <dbReference type="Proteomes" id="UP001162501"/>
    </source>
</evidence>